<reference evidence="1" key="2">
    <citation type="submission" date="2020-08" db="EMBL/GenBank/DDBJ databases">
        <authorList>
            <person name="Chen M."/>
            <person name="Teng W."/>
            <person name="Zhao L."/>
            <person name="Hu C."/>
            <person name="Zhou Y."/>
            <person name="Han B."/>
            <person name="Song L."/>
            <person name="Shu W."/>
        </authorList>
    </citation>
    <scope>NUCLEOTIDE SEQUENCE</scope>
    <source>
        <strain evidence="1">FACHB-1375</strain>
    </source>
</reference>
<reference evidence="1" key="1">
    <citation type="journal article" date="2015" name="ISME J.">
        <title>Draft Genome Sequence of Streptomyces incarnatus NRRL8089, which Produces the Nucleoside Antibiotic Sinefungin.</title>
        <authorList>
            <person name="Oshima K."/>
            <person name="Hattori M."/>
            <person name="Shimizu H."/>
            <person name="Fukuda K."/>
            <person name="Nemoto M."/>
            <person name="Inagaki K."/>
            <person name="Tamura T."/>
        </authorList>
    </citation>
    <scope>NUCLEOTIDE SEQUENCE</scope>
    <source>
        <strain evidence="1">FACHB-1375</strain>
    </source>
</reference>
<evidence type="ECO:0000313" key="2">
    <source>
        <dbReference type="Proteomes" id="UP000641646"/>
    </source>
</evidence>
<dbReference type="AlphaFoldDB" id="A0A926ZH08"/>
<organism evidence="1 2">
    <name type="scientific">Aerosakkonema funiforme FACHB-1375</name>
    <dbReference type="NCBI Taxonomy" id="2949571"/>
    <lineage>
        <taxon>Bacteria</taxon>
        <taxon>Bacillati</taxon>
        <taxon>Cyanobacteriota</taxon>
        <taxon>Cyanophyceae</taxon>
        <taxon>Oscillatoriophycideae</taxon>
        <taxon>Aerosakkonematales</taxon>
        <taxon>Aerosakkonemataceae</taxon>
        <taxon>Aerosakkonema</taxon>
    </lineage>
</organism>
<accession>A0A926ZH08</accession>
<protein>
    <submittedName>
        <fullName evidence="1">Uncharacterized protein</fullName>
    </submittedName>
</protein>
<evidence type="ECO:0000313" key="1">
    <source>
        <dbReference type="EMBL" id="MBD2180396.1"/>
    </source>
</evidence>
<name>A0A926ZH08_9CYAN</name>
<gene>
    <name evidence="1" type="ORF">H6G03_04605</name>
</gene>
<comment type="caution">
    <text evidence="1">The sequence shown here is derived from an EMBL/GenBank/DDBJ whole genome shotgun (WGS) entry which is preliminary data.</text>
</comment>
<sequence>MKLDICELKVAGKSRLHPCNWSVDTEPTPLAGELQPSTWVKLLELPSPFSFDEALLLCELSESEWLAWIPDCGETVLHTRQFCITG</sequence>
<dbReference type="RefSeq" id="WP_190462553.1">
    <property type="nucleotide sequence ID" value="NZ_JACJPW010000008.1"/>
</dbReference>
<dbReference type="EMBL" id="JACJPW010000008">
    <property type="protein sequence ID" value="MBD2180396.1"/>
    <property type="molecule type" value="Genomic_DNA"/>
</dbReference>
<proteinExistence type="predicted"/>
<keyword evidence="2" id="KW-1185">Reference proteome</keyword>
<dbReference type="Proteomes" id="UP000641646">
    <property type="component" value="Unassembled WGS sequence"/>
</dbReference>